<feature type="chain" id="PRO_5037594463" evidence="1">
    <location>
        <begin position="29"/>
        <end position="74"/>
    </location>
</feature>
<protein>
    <submittedName>
        <fullName evidence="2">Uncharacterized protein</fullName>
    </submittedName>
</protein>
<gene>
    <name evidence="2" type="ORF">Aph01nite_78410</name>
</gene>
<organism evidence="2 3">
    <name type="scientific">Acrocarpospora phusangensis</name>
    <dbReference type="NCBI Taxonomy" id="1070424"/>
    <lineage>
        <taxon>Bacteria</taxon>
        <taxon>Bacillati</taxon>
        <taxon>Actinomycetota</taxon>
        <taxon>Actinomycetes</taxon>
        <taxon>Streptosporangiales</taxon>
        <taxon>Streptosporangiaceae</taxon>
        <taxon>Acrocarpospora</taxon>
    </lineage>
</organism>
<name>A0A919QIL7_9ACTN</name>
<dbReference type="Proteomes" id="UP000640052">
    <property type="component" value="Unassembled WGS sequence"/>
</dbReference>
<comment type="caution">
    <text evidence="2">The sequence shown here is derived from an EMBL/GenBank/DDBJ whole genome shotgun (WGS) entry which is preliminary data.</text>
</comment>
<dbReference type="AlphaFoldDB" id="A0A919QIL7"/>
<feature type="signal peptide" evidence="1">
    <location>
        <begin position="1"/>
        <end position="28"/>
    </location>
</feature>
<keyword evidence="1" id="KW-0732">Signal</keyword>
<evidence type="ECO:0000256" key="1">
    <source>
        <dbReference type="SAM" id="SignalP"/>
    </source>
</evidence>
<sequence length="74" mass="8496">MRKVRAVLVTAVVVLGTSLTIGATPAQADGERVAGIFRYEPDCERVGTQGVNQDWWNDYECEWEGRYRYFFLYA</sequence>
<dbReference type="RefSeq" id="WP_204046140.1">
    <property type="nucleotide sequence ID" value="NZ_BOOA01000133.1"/>
</dbReference>
<evidence type="ECO:0000313" key="3">
    <source>
        <dbReference type="Proteomes" id="UP000640052"/>
    </source>
</evidence>
<reference evidence="2" key="1">
    <citation type="submission" date="2021-01" db="EMBL/GenBank/DDBJ databases">
        <title>Whole genome shotgun sequence of Acrocarpospora phusangensis NBRC 108782.</title>
        <authorList>
            <person name="Komaki H."/>
            <person name="Tamura T."/>
        </authorList>
    </citation>
    <scope>NUCLEOTIDE SEQUENCE</scope>
    <source>
        <strain evidence="2">NBRC 108782</strain>
    </source>
</reference>
<dbReference type="EMBL" id="BOOA01000133">
    <property type="protein sequence ID" value="GIH29531.1"/>
    <property type="molecule type" value="Genomic_DNA"/>
</dbReference>
<accession>A0A919QIL7</accession>
<evidence type="ECO:0000313" key="2">
    <source>
        <dbReference type="EMBL" id="GIH29531.1"/>
    </source>
</evidence>
<proteinExistence type="predicted"/>
<keyword evidence="3" id="KW-1185">Reference proteome</keyword>